<dbReference type="AlphaFoldDB" id="A0A9N9FVT2"/>
<feature type="domain" description="HMG box" evidence="2">
    <location>
        <begin position="48"/>
        <end position="110"/>
    </location>
</feature>
<dbReference type="InterPro" id="IPR036910">
    <property type="entry name" value="HMG_box_dom_sf"/>
</dbReference>
<protein>
    <submittedName>
        <fullName evidence="3">1736_t:CDS:1</fullName>
    </submittedName>
</protein>
<dbReference type="Pfam" id="PF00505">
    <property type="entry name" value="HMG_box"/>
    <property type="match status" value="1"/>
</dbReference>
<dbReference type="Proteomes" id="UP000789508">
    <property type="component" value="Unassembled WGS sequence"/>
</dbReference>
<accession>A0A9N9FVT2</accession>
<dbReference type="EMBL" id="CAJVPS010002343">
    <property type="protein sequence ID" value="CAG8566094.1"/>
    <property type="molecule type" value="Genomic_DNA"/>
</dbReference>
<keyword evidence="1" id="KW-0175">Coiled coil</keyword>
<evidence type="ECO:0000313" key="4">
    <source>
        <dbReference type="Proteomes" id="UP000789508"/>
    </source>
</evidence>
<evidence type="ECO:0000256" key="1">
    <source>
        <dbReference type="SAM" id="Coils"/>
    </source>
</evidence>
<evidence type="ECO:0000259" key="2">
    <source>
        <dbReference type="Pfam" id="PF00505"/>
    </source>
</evidence>
<proteinExistence type="predicted"/>
<comment type="caution">
    <text evidence="3">The sequence shown here is derived from an EMBL/GenBank/DDBJ whole genome shotgun (WGS) entry which is preliminary data.</text>
</comment>
<name>A0A9N9FVT2_9GLOM</name>
<dbReference type="SUPFAM" id="SSF47095">
    <property type="entry name" value="HMG-box"/>
    <property type="match status" value="1"/>
</dbReference>
<keyword evidence="4" id="KW-1185">Reference proteome</keyword>
<dbReference type="InterPro" id="IPR009071">
    <property type="entry name" value="HMG_box_dom"/>
</dbReference>
<reference evidence="3" key="1">
    <citation type="submission" date="2021-06" db="EMBL/GenBank/DDBJ databases">
        <authorList>
            <person name="Kallberg Y."/>
            <person name="Tangrot J."/>
            <person name="Rosling A."/>
        </authorList>
    </citation>
    <scope>NUCLEOTIDE SEQUENCE</scope>
    <source>
        <strain evidence="3">FL130A</strain>
    </source>
</reference>
<dbReference type="Gene3D" id="1.10.30.10">
    <property type="entry name" value="High mobility group box domain"/>
    <property type="match status" value="1"/>
</dbReference>
<feature type="coiled-coil region" evidence="1">
    <location>
        <begin position="291"/>
        <end position="318"/>
    </location>
</feature>
<gene>
    <name evidence="3" type="ORF">ALEPTO_LOCUS6588</name>
</gene>
<sequence length="326" mass="37073">MKTPPATSNQKTNIDFPRISLKFPPEITPKTLIQKAILRYKRLGQTSRIPNAFIAYRVAFCKELRSMKHPVITQPQLSSLAKQNWLNEPEEVRKEYQRIALEAKNLYKHLVRTNVPGRFDLERNLQLQSHNLNNSNISNQFARVETSASPLQSVQSSPLSEVTDCVMTIPPSSSSEQSLLDYQISPIYNYSPAFNMPTYTNTLYTSPPLESDLTYESSYFANTFQSEINPLNNYNQTQIPFTTPSDFSTNYDFINQLGSSNYIKETTISSNLSKKQQYNLPTSSLSSPNFCECCKKENNFLKNRVKELESQLASLTNGQNSSSHST</sequence>
<evidence type="ECO:0000313" key="3">
    <source>
        <dbReference type="EMBL" id="CAG8566094.1"/>
    </source>
</evidence>
<organism evidence="3 4">
    <name type="scientific">Ambispora leptoticha</name>
    <dbReference type="NCBI Taxonomy" id="144679"/>
    <lineage>
        <taxon>Eukaryota</taxon>
        <taxon>Fungi</taxon>
        <taxon>Fungi incertae sedis</taxon>
        <taxon>Mucoromycota</taxon>
        <taxon>Glomeromycotina</taxon>
        <taxon>Glomeromycetes</taxon>
        <taxon>Archaeosporales</taxon>
        <taxon>Ambisporaceae</taxon>
        <taxon>Ambispora</taxon>
    </lineage>
</organism>
<dbReference type="OrthoDB" id="2368792at2759"/>